<evidence type="ECO:0000256" key="3">
    <source>
        <dbReference type="ARBA" id="ARBA00022483"/>
    </source>
</evidence>
<dbReference type="Pfam" id="PF03081">
    <property type="entry name" value="Exo70_C"/>
    <property type="match status" value="1"/>
</dbReference>
<keyword evidence="2 4" id="KW-0813">Transport</keyword>
<dbReference type="GO" id="GO:0015031">
    <property type="term" value="P:protein transport"/>
    <property type="evidence" value="ECO:0007669"/>
    <property type="project" value="UniProtKB-KW"/>
</dbReference>
<dbReference type="GO" id="GO:0005935">
    <property type="term" value="C:cellular bud neck"/>
    <property type="evidence" value="ECO:0007669"/>
    <property type="project" value="UniProtKB-SubCell"/>
</dbReference>
<dbReference type="AlphaFoldDB" id="A0A2V1B175"/>
<feature type="domain" description="Exocyst complex subunit Exo70 C-terminal" evidence="5">
    <location>
        <begin position="254"/>
        <end position="603"/>
    </location>
</feature>
<dbReference type="GO" id="GO:0000145">
    <property type="term" value="C:exocyst"/>
    <property type="evidence" value="ECO:0007669"/>
    <property type="project" value="InterPro"/>
</dbReference>
<evidence type="ECO:0000256" key="2">
    <source>
        <dbReference type="ARBA" id="ARBA00022448"/>
    </source>
</evidence>
<dbReference type="PANTHER" id="PTHR12542:SF41">
    <property type="entry name" value="EXOCYST COMPLEX COMPONENT 7"/>
    <property type="match status" value="1"/>
</dbReference>
<comment type="subcellular location">
    <subcellularLocation>
        <location evidence="4">Bud</location>
    </subcellularLocation>
    <subcellularLocation>
        <location evidence="4">Bud neck</location>
    </subcellularLocation>
</comment>
<accession>A0A2V1B175</accession>
<dbReference type="RefSeq" id="XP_025344443.1">
    <property type="nucleotide sequence ID" value="XM_025487427.1"/>
</dbReference>
<dbReference type="PANTHER" id="PTHR12542">
    <property type="entry name" value="EXOCYST COMPLEX PROTEIN EXO70"/>
    <property type="match status" value="1"/>
</dbReference>
<dbReference type="Pfam" id="PF20669">
    <property type="entry name" value="Exo70_N"/>
    <property type="match status" value="1"/>
</dbReference>
<reference evidence="6 7" key="1">
    <citation type="submission" date="2017-12" db="EMBL/GenBank/DDBJ databases">
        <title>Genome Sequence of a Multidrug-Resistant Candida haemulonii Isolate from a Patient with Chronic Leg Ulcers in Israel.</title>
        <authorList>
            <person name="Chow N.A."/>
            <person name="Gade L."/>
            <person name="Batra D."/>
            <person name="Rowe L.A."/>
            <person name="Ben-Ami R."/>
            <person name="Loparev V.N."/>
            <person name="Litvintseva A.P."/>
        </authorList>
    </citation>
    <scope>NUCLEOTIDE SEQUENCE [LARGE SCALE GENOMIC DNA]</scope>
    <source>
        <strain evidence="6 7">B11899</strain>
    </source>
</reference>
<protein>
    <recommendedName>
        <fullName evidence="4">Exocyst complex protein EXO70</fullName>
    </recommendedName>
</protein>
<evidence type="ECO:0000259" key="5">
    <source>
        <dbReference type="Pfam" id="PF03081"/>
    </source>
</evidence>
<evidence type="ECO:0000313" key="6">
    <source>
        <dbReference type="EMBL" id="PVH23503.1"/>
    </source>
</evidence>
<name>A0A2V1B175_9ASCO</name>
<organism evidence="6 7">
    <name type="scientific">Candidozyma haemuli</name>
    <dbReference type="NCBI Taxonomy" id="45357"/>
    <lineage>
        <taxon>Eukaryota</taxon>
        <taxon>Fungi</taxon>
        <taxon>Dikarya</taxon>
        <taxon>Ascomycota</taxon>
        <taxon>Saccharomycotina</taxon>
        <taxon>Pichiomycetes</taxon>
        <taxon>Metschnikowiaceae</taxon>
        <taxon>Candidozyma</taxon>
    </lineage>
</organism>
<keyword evidence="4" id="KW-0653">Protein transport</keyword>
<dbReference type="Gene3D" id="1.20.58.1150">
    <property type="match status" value="1"/>
</dbReference>
<dbReference type="Gene3D" id="1.20.1280.170">
    <property type="entry name" value="Exocyst complex component Exo70"/>
    <property type="match status" value="1"/>
</dbReference>
<keyword evidence="3 4" id="KW-0268">Exocytosis</keyword>
<dbReference type="OrthoDB" id="1922221at2759"/>
<dbReference type="STRING" id="45357.A0A2V1B175"/>
<evidence type="ECO:0000256" key="1">
    <source>
        <dbReference type="ARBA" id="ARBA00006756"/>
    </source>
</evidence>
<dbReference type="GO" id="GO:0006887">
    <property type="term" value="P:exocytosis"/>
    <property type="evidence" value="ECO:0007669"/>
    <property type="project" value="UniProtKB-KW"/>
</dbReference>
<dbReference type="VEuPathDB" id="FungiDB:CXQ85_003793"/>
<dbReference type="EMBL" id="PKFO01000011">
    <property type="protein sequence ID" value="PVH23503.1"/>
    <property type="molecule type" value="Genomic_DNA"/>
</dbReference>
<sequence length="605" mass="68477">MLNVDVDEADVAVLTQNLAKSKELFNDITKRLHSISTKTSSASTTIKPVLSEFNTLTSKKRSVEEGLSLLKDVSAYAGRAAEAQRLLTSPIDTVGTTQYLQCLQESQELSKQMKKDIRQFDAVVVTFANVVDKAELNVITHFTKLVSSIGLGEASVPKHGDIVAVLTFFANKGNLRMAHEAMEKAFARQLSQKMAPFEEACVFQKRGANMPYERGSNGVAQYVEELNKAVSVLFGVCSELSVSDTPVTRNTVAQYMDDRVARILNLYCNFLDQNGVTGQDLVILDVLDNVQILDSHLNEVANCSLSVCKVAYKEYVRLLNIAQGLLTEWVKFVDNRVRSMDKLTDNNIPEAVVEVLSKIRRITEYDSVSLLIEDMKLGSWLDVKPPLQFISVYTSVIPGAEADATDHKAFLISSYVSDLLDELMIDLEIGLKEQSGDNSLKKSTQGFLLVKNVVMIETIINRSEGLYRKLGVVGHERLQRLKNRFLKLFLDDWNYASYIIIRDMTQITTTNAQHGGQNSNKEREQVKELFKNFNESFEEALKNYEKFNIQERDLRLYLSSEIKKLILNAYNKLYDKYGSGEFTKNRAKYIKYDKTQFERLLNERL</sequence>
<comment type="function">
    <text evidence="4">Involved in the secretory pathway as part of the exocyst complex which tethers secretory vesicles to the sites of exocytosis. Also plays a role in the assembly of the exocyst.</text>
</comment>
<evidence type="ECO:0000256" key="4">
    <source>
        <dbReference type="RuleBase" id="RU365026"/>
    </source>
</evidence>
<dbReference type="GeneID" id="37009123"/>
<dbReference type="GO" id="GO:0005546">
    <property type="term" value="F:phosphatidylinositol-4,5-bisphosphate binding"/>
    <property type="evidence" value="ECO:0007669"/>
    <property type="project" value="InterPro"/>
</dbReference>
<keyword evidence="7" id="KW-1185">Reference proteome</keyword>
<dbReference type="Proteomes" id="UP000244309">
    <property type="component" value="Unassembled WGS sequence"/>
</dbReference>
<comment type="caution">
    <text evidence="6">The sequence shown here is derived from an EMBL/GenBank/DDBJ whole genome shotgun (WGS) entry which is preliminary data.</text>
</comment>
<dbReference type="InterPro" id="IPR016159">
    <property type="entry name" value="Cullin_repeat-like_dom_sf"/>
</dbReference>
<proteinExistence type="inferred from homology"/>
<dbReference type="Gene3D" id="1.10.357.60">
    <property type="match status" value="1"/>
</dbReference>
<dbReference type="InterPro" id="IPR046364">
    <property type="entry name" value="Exo70_C"/>
</dbReference>
<dbReference type="SUPFAM" id="SSF74788">
    <property type="entry name" value="Cullin repeat-like"/>
    <property type="match status" value="1"/>
</dbReference>
<evidence type="ECO:0000313" key="7">
    <source>
        <dbReference type="Proteomes" id="UP000244309"/>
    </source>
</evidence>
<comment type="similarity">
    <text evidence="1 4">Belongs to the EXO70 family.</text>
</comment>
<gene>
    <name evidence="6" type="ORF">CXQ85_003793</name>
</gene>
<dbReference type="Gene3D" id="1.20.1310.30">
    <property type="match status" value="1"/>
</dbReference>
<dbReference type="InterPro" id="IPR004140">
    <property type="entry name" value="Exo70"/>
</dbReference>